<protein>
    <submittedName>
        <fullName evidence="4">FMN-binding glutamate synthase family protein</fullName>
    </submittedName>
</protein>
<dbReference type="EMBL" id="CP024955">
    <property type="protein sequence ID" value="ATY84628.1"/>
    <property type="molecule type" value="Genomic_DNA"/>
</dbReference>
<dbReference type="InterPro" id="IPR013785">
    <property type="entry name" value="Aldolase_TIM"/>
</dbReference>
<dbReference type="AlphaFoldDB" id="A0A2K8N5M4"/>
<feature type="region of interest" description="Disordered" evidence="2">
    <location>
        <begin position="463"/>
        <end position="483"/>
    </location>
</feature>
<evidence type="ECO:0000256" key="1">
    <source>
        <dbReference type="ARBA" id="ARBA00009716"/>
    </source>
</evidence>
<dbReference type="Gene3D" id="3.20.20.70">
    <property type="entry name" value="Aldolase class I"/>
    <property type="match status" value="1"/>
</dbReference>
<dbReference type="SUPFAM" id="SSF51395">
    <property type="entry name" value="FMN-linked oxidoreductases"/>
    <property type="match status" value="1"/>
</dbReference>
<proteinExistence type="inferred from homology"/>
<dbReference type="Pfam" id="PF01645">
    <property type="entry name" value="Glu_synthase"/>
    <property type="match status" value="1"/>
</dbReference>
<keyword evidence="5" id="KW-1185">Reference proteome</keyword>
<comment type="similarity">
    <text evidence="1">Belongs to the glutamate synthase family.</text>
</comment>
<dbReference type="GO" id="GO:0006537">
    <property type="term" value="P:glutamate biosynthetic process"/>
    <property type="evidence" value="ECO:0007669"/>
    <property type="project" value="InterPro"/>
</dbReference>
<dbReference type="OrthoDB" id="9758182at2"/>
<feature type="domain" description="Glutamate synthase" evidence="3">
    <location>
        <begin position="106"/>
        <end position="413"/>
    </location>
</feature>
<dbReference type="PANTHER" id="PTHR43819:SF1">
    <property type="entry name" value="ARCHAEAL-TYPE GLUTAMATE SYNTHASE [NADPH]"/>
    <property type="match status" value="1"/>
</dbReference>
<dbReference type="InterPro" id="IPR002932">
    <property type="entry name" value="Glu_synthdom"/>
</dbReference>
<organism evidence="4 5">
    <name type="scientific">Kyrpidia spormannii</name>
    <dbReference type="NCBI Taxonomy" id="2055160"/>
    <lineage>
        <taxon>Bacteria</taxon>
        <taxon>Bacillati</taxon>
        <taxon>Bacillota</taxon>
        <taxon>Bacilli</taxon>
        <taxon>Bacillales</taxon>
        <taxon>Alicyclobacillaceae</taxon>
        <taxon>Kyrpidia</taxon>
    </lineage>
</organism>
<gene>
    <name evidence="4" type="ORF">CVV65_06450</name>
</gene>
<dbReference type="PANTHER" id="PTHR43819">
    <property type="entry name" value="ARCHAEAL-TYPE GLUTAMATE SYNTHASE [NADPH]"/>
    <property type="match status" value="1"/>
</dbReference>
<name>A0A2K8N5M4_9BACL</name>
<evidence type="ECO:0000259" key="3">
    <source>
        <dbReference type="Pfam" id="PF01645"/>
    </source>
</evidence>
<dbReference type="Proteomes" id="UP000231932">
    <property type="component" value="Chromosome"/>
</dbReference>
<sequence length="483" mass="51601">MLRFIENWMRSIVNEMVDKALTRIVRDQYTENLFEMVPVTGKVGPVSMAETAMRATQGAAPSRPLGSPVHFSPWEKLIFNPVHLTRLPTPEEVGIETATVIGPAARHPLTLSIPIVIAAMSFGGALSKRAKIALAKAASQIGTATNTGEAGLLEEEREAADLLIGQFNRGGWMNRPEQYRRLDAVEIQLGQGAQGSTSQRTAAHNIGEDYRRVFGLAEGQSAVIHSRLPGVDRPEDFVALVQRLRAETGVPVGLKIAATHHLEEEMQIALEAGVDFITIDGAEGGTHGGSPTLQDDVGLPTLFAVSRAADVLVQKKVRGRVSLLAAGGLITPGQMLKALALGADAVYVGTAPLFAMVSDQMVETLPFEPPTSLVIYTGKLTDQLDVDKGAHNVVRFLHACMHEMESVVQSLGKTAVADVGKSDLTALDPFVAWAAGVSWGWVSPQRQAGLFGARTVEEAPCFPERPPLQWEGAQTGPAPGGLQ</sequence>
<reference evidence="5" key="1">
    <citation type="submission" date="2017-11" db="EMBL/GenBank/DDBJ databases">
        <title>Complete Genome Sequence of Kyrpidia sp. Strain EA-1, a thermophilic, hydrogen-oxidizing Bacterium, isolated from the Azores.</title>
        <authorList>
            <person name="Reiner J.E."/>
            <person name="Lapp C.J."/>
            <person name="Bunk B."/>
            <person name="Gescher J."/>
        </authorList>
    </citation>
    <scope>NUCLEOTIDE SEQUENCE [LARGE SCALE GENOMIC DNA]</scope>
    <source>
        <strain evidence="5">EA-1</strain>
    </source>
</reference>
<evidence type="ECO:0000313" key="4">
    <source>
        <dbReference type="EMBL" id="ATY84628.1"/>
    </source>
</evidence>
<dbReference type="RefSeq" id="WP_100667445.1">
    <property type="nucleotide sequence ID" value="NZ_CP024955.1"/>
</dbReference>
<accession>A0A2K8N5M4</accession>
<dbReference type="CDD" id="cd02808">
    <property type="entry name" value="GltS_FMN"/>
    <property type="match status" value="1"/>
</dbReference>
<evidence type="ECO:0000256" key="2">
    <source>
        <dbReference type="SAM" id="MobiDB-lite"/>
    </source>
</evidence>
<dbReference type="KEGG" id="kyr:CVV65_06450"/>
<dbReference type="GO" id="GO:0015930">
    <property type="term" value="F:glutamate synthase activity"/>
    <property type="evidence" value="ECO:0007669"/>
    <property type="project" value="InterPro"/>
</dbReference>
<evidence type="ECO:0000313" key="5">
    <source>
        <dbReference type="Proteomes" id="UP000231932"/>
    </source>
</evidence>